<comment type="subcellular location">
    <subcellularLocation>
        <location evidence="1">Cytoplasm</location>
        <location evidence="1">Cytoskeleton</location>
    </subcellularLocation>
</comment>
<sequence>MCVCARSRLICVSTVEGRRWWVELHVAILSSVWLCAPLDKPGRLGKTLGKRERERERERKGREREKGEREKKREGGNEGREREREKYRARETAEGALFQLLVNAQGEGETGEAARHRESEGEGRQGPSGERAREGEKEAVAMEQVAQSPRRRSDSSVKESLFFPVLERNEKERLEALMRRSMERGQPMDQRPKRWTWGGPPGDCQGDLKTAPPSHSTATSLAHDPASASLSGMVVADYMTLSESQDSSLNKRLSSSSAALPSVTERASSPHRSPYRGSPSRAERKKNTSGTTGVMDESKDIATILKTAQMEKQVGCTTPTLIDPTPKRLESPTTPTKSASPKTQKNHGTPKRARASKSRTQSPCSPGLHHPSSMRHRATTPSDGPRRLEGEEKAAAETRGSSTLDRKNTKSENSERKMPKSASRDLGDRNAESPGTPTGKSFAGTTDAEEAARLLAERRRQARVQKEVEEKQRVEDERLRAEEDQRRQVEERERQEQAALWAEEERKKQEEARQQKELEDRRQRERRWKEMQDQWDREREEAVLRAHREAERKQQERELLKLQEEQERLQRKKRIEEIMKRTRKSEDPKKDEVPVEMQSHIYSQEPVQERRDIKQTSVGQLQRPDLAGVKAGEYQRPTTVESPPISLEPLEAKNSGADDLSDGVQSMDVSPVSRDELVSVPDFSPVNEAPQNSMSNAKALEDLLEITGQASYPRLPSGATLGDLNKNLIEGFSSTGADSQLIQSATSDKLGI</sequence>
<feature type="compositionally biased region" description="Basic and acidic residues" evidence="6">
    <location>
        <begin position="49"/>
        <end position="88"/>
    </location>
</feature>
<evidence type="ECO:0000256" key="2">
    <source>
        <dbReference type="ARBA" id="ARBA00007525"/>
    </source>
</evidence>
<dbReference type="GeneID" id="122131023"/>
<feature type="compositionally biased region" description="Low complexity" evidence="6">
    <location>
        <begin position="331"/>
        <end position="343"/>
    </location>
</feature>
<dbReference type="PANTHER" id="PTHR15073">
    <property type="entry name" value="MICROTUBULE-ASSOCIATED PROTEIN"/>
    <property type="match status" value="1"/>
</dbReference>
<feature type="compositionally biased region" description="Basic and acidic residues" evidence="6">
    <location>
        <begin position="503"/>
        <end position="532"/>
    </location>
</feature>
<feature type="compositionally biased region" description="Basic and acidic residues" evidence="6">
    <location>
        <begin position="404"/>
        <end position="431"/>
    </location>
</feature>
<keyword evidence="5" id="KW-0206">Cytoskeleton</keyword>
<keyword evidence="3" id="KW-0963">Cytoplasm</keyword>
<accession>A0A8M1KCS5</accession>
<evidence type="ECO:0000256" key="5">
    <source>
        <dbReference type="ARBA" id="ARBA00023212"/>
    </source>
</evidence>
<feature type="compositionally biased region" description="Basic and acidic residues" evidence="6">
    <location>
        <begin position="130"/>
        <end position="140"/>
    </location>
</feature>
<evidence type="ECO:0000256" key="6">
    <source>
        <dbReference type="SAM" id="MobiDB-lite"/>
    </source>
</evidence>
<evidence type="ECO:0000256" key="1">
    <source>
        <dbReference type="ARBA" id="ARBA00004245"/>
    </source>
</evidence>
<dbReference type="InterPro" id="IPR051483">
    <property type="entry name" value="MAP7_domain-containing"/>
</dbReference>
<evidence type="ECO:0000256" key="3">
    <source>
        <dbReference type="ARBA" id="ARBA00022490"/>
    </source>
</evidence>
<feature type="region of interest" description="Disordered" evidence="6">
    <location>
        <begin position="107"/>
        <end position="225"/>
    </location>
</feature>
<dbReference type="KEGG" id="char:122131023"/>
<name>A0A8M1KCS5_CLUHA</name>
<dbReference type="AlphaFoldDB" id="A0A8M1KCS5"/>
<feature type="compositionally biased region" description="Basic and acidic residues" evidence="6">
    <location>
        <begin position="384"/>
        <end position="396"/>
    </location>
</feature>
<comment type="similarity">
    <text evidence="2">Belongs to the MAP7 family.</text>
</comment>
<feature type="compositionally biased region" description="Basic residues" evidence="6">
    <location>
        <begin position="344"/>
        <end position="357"/>
    </location>
</feature>
<dbReference type="OrthoDB" id="8897990at2759"/>
<feature type="compositionally biased region" description="Basic and acidic residues" evidence="6">
    <location>
        <begin position="450"/>
        <end position="496"/>
    </location>
</feature>
<dbReference type="CTD" id="100002505"/>
<keyword evidence="4" id="KW-0175">Coiled coil</keyword>
<evidence type="ECO:0000313" key="7">
    <source>
        <dbReference type="Proteomes" id="UP000515152"/>
    </source>
</evidence>
<proteinExistence type="inferred from homology"/>
<dbReference type="PANTHER" id="PTHR15073:SF3">
    <property type="entry name" value="MAP7 DOMAIN-CONTAINING PROTEIN 2"/>
    <property type="match status" value="1"/>
</dbReference>
<feature type="compositionally biased region" description="Low complexity" evidence="6">
    <location>
        <begin position="244"/>
        <end position="257"/>
    </location>
</feature>
<feature type="region of interest" description="Disordered" evidence="6">
    <location>
        <begin position="243"/>
        <end position="532"/>
    </location>
</feature>
<feature type="compositionally biased region" description="Basic and acidic residues" evidence="6">
    <location>
        <begin position="579"/>
        <end position="593"/>
    </location>
</feature>
<dbReference type="InterPro" id="IPR008604">
    <property type="entry name" value="MAP7_fam"/>
</dbReference>
<feature type="region of interest" description="Disordered" evidence="6">
    <location>
        <begin position="44"/>
        <end position="88"/>
    </location>
</feature>
<reference evidence="8" key="1">
    <citation type="submission" date="2025-08" db="UniProtKB">
        <authorList>
            <consortium name="RefSeq"/>
        </authorList>
    </citation>
    <scope>IDENTIFICATION</scope>
</reference>
<feature type="compositionally biased region" description="Basic and acidic residues" evidence="6">
    <location>
        <begin position="167"/>
        <end position="183"/>
    </location>
</feature>
<protein>
    <submittedName>
        <fullName evidence="8">MAP7 domain-containing protein 2 isoform X1</fullName>
    </submittedName>
</protein>
<evidence type="ECO:0000256" key="4">
    <source>
        <dbReference type="ARBA" id="ARBA00023054"/>
    </source>
</evidence>
<organism evidence="7 8">
    <name type="scientific">Clupea harengus</name>
    <name type="common">Atlantic herring</name>
    <dbReference type="NCBI Taxonomy" id="7950"/>
    <lineage>
        <taxon>Eukaryota</taxon>
        <taxon>Metazoa</taxon>
        <taxon>Chordata</taxon>
        <taxon>Craniata</taxon>
        <taxon>Vertebrata</taxon>
        <taxon>Euteleostomi</taxon>
        <taxon>Actinopterygii</taxon>
        <taxon>Neopterygii</taxon>
        <taxon>Teleostei</taxon>
        <taxon>Clupei</taxon>
        <taxon>Clupeiformes</taxon>
        <taxon>Clupeoidei</taxon>
        <taxon>Clupeidae</taxon>
        <taxon>Clupea</taxon>
    </lineage>
</organism>
<dbReference type="GO" id="GO:0000226">
    <property type="term" value="P:microtubule cytoskeleton organization"/>
    <property type="evidence" value="ECO:0007669"/>
    <property type="project" value="InterPro"/>
</dbReference>
<dbReference type="Pfam" id="PF05672">
    <property type="entry name" value="MAP7"/>
    <property type="match status" value="1"/>
</dbReference>
<dbReference type="GO" id="GO:0015630">
    <property type="term" value="C:microtubule cytoskeleton"/>
    <property type="evidence" value="ECO:0007669"/>
    <property type="project" value="InterPro"/>
</dbReference>
<dbReference type="Proteomes" id="UP000515152">
    <property type="component" value="Unplaced"/>
</dbReference>
<keyword evidence="7" id="KW-1185">Reference proteome</keyword>
<dbReference type="RefSeq" id="XP_042561861.1">
    <property type="nucleotide sequence ID" value="XM_042705927.1"/>
</dbReference>
<gene>
    <name evidence="8" type="primary">map7d2b</name>
</gene>
<feature type="region of interest" description="Disordered" evidence="6">
    <location>
        <begin position="579"/>
        <end position="669"/>
    </location>
</feature>
<evidence type="ECO:0000313" key="8">
    <source>
        <dbReference type="RefSeq" id="XP_042561861.1"/>
    </source>
</evidence>
<feature type="compositionally biased region" description="Basic and acidic residues" evidence="6">
    <location>
        <begin position="112"/>
        <end position="123"/>
    </location>
</feature>